<feature type="transmembrane region" description="Helical" evidence="11">
    <location>
        <begin position="152"/>
        <end position="176"/>
    </location>
</feature>
<keyword evidence="10 11" id="KW-0472">Membrane</keyword>
<evidence type="ECO:0000256" key="4">
    <source>
        <dbReference type="ARBA" id="ARBA00022553"/>
    </source>
</evidence>
<protein>
    <recommendedName>
        <fullName evidence="3">histidine kinase</fullName>
        <ecNumber evidence="3">2.7.13.3</ecNumber>
    </recommendedName>
</protein>
<evidence type="ECO:0000256" key="10">
    <source>
        <dbReference type="ARBA" id="ARBA00023136"/>
    </source>
</evidence>
<dbReference type="SUPFAM" id="SSF47384">
    <property type="entry name" value="Homodimeric domain of signal transducing histidine kinase"/>
    <property type="match status" value="1"/>
</dbReference>
<evidence type="ECO:0000256" key="6">
    <source>
        <dbReference type="ARBA" id="ARBA00022692"/>
    </source>
</evidence>
<evidence type="ECO:0000256" key="8">
    <source>
        <dbReference type="ARBA" id="ARBA00022989"/>
    </source>
</evidence>
<dbReference type="Pfam" id="PF02518">
    <property type="entry name" value="HATPase_c"/>
    <property type="match status" value="1"/>
</dbReference>
<feature type="transmembrane region" description="Helical" evidence="11">
    <location>
        <begin position="20"/>
        <end position="38"/>
    </location>
</feature>
<evidence type="ECO:0000256" key="9">
    <source>
        <dbReference type="ARBA" id="ARBA00023012"/>
    </source>
</evidence>
<accession>A0A1Q9AQI9</accession>
<dbReference type="SMART" id="SM00388">
    <property type="entry name" value="HisKA"/>
    <property type="match status" value="1"/>
</dbReference>
<dbReference type="Proteomes" id="UP000186143">
    <property type="component" value="Unassembled WGS sequence"/>
</dbReference>
<evidence type="ECO:0000259" key="13">
    <source>
        <dbReference type="PROSITE" id="PS50885"/>
    </source>
</evidence>
<dbReference type="InterPro" id="IPR003660">
    <property type="entry name" value="HAMP_dom"/>
</dbReference>
<dbReference type="GO" id="GO:0000155">
    <property type="term" value="F:phosphorelay sensor kinase activity"/>
    <property type="evidence" value="ECO:0007669"/>
    <property type="project" value="InterPro"/>
</dbReference>
<name>A0A1Q9AQI9_9HYPH</name>
<dbReference type="PROSITE" id="PS50885">
    <property type="entry name" value="HAMP"/>
    <property type="match status" value="1"/>
</dbReference>
<proteinExistence type="predicted"/>
<dbReference type="Pfam" id="PF00512">
    <property type="entry name" value="HisKA"/>
    <property type="match status" value="1"/>
</dbReference>
<evidence type="ECO:0000259" key="12">
    <source>
        <dbReference type="PROSITE" id="PS50109"/>
    </source>
</evidence>
<dbReference type="PANTHER" id="PTHR45436:SF8">
    <property type="entry name" value="HISTIDINE KINASE"/>
    <property type="match status" value="1"/>
</dbReference>
<dbReference type="Gene3D" id="1.10.287.130">
    <property type="match status" value="1"/>
</dbReference>
<dbReference type="GO" id="GO:0005886">
    <property type="term" value="C:plasma membrane"/>
    <property type="evidence" value="ECO:0007669"/>
    <property type="project" value="TreeGrafter"/>
</dbReference>
<dbReference type="Gene3D" id="3.30.565.10">
    <property type="entry name" value="Histidine kinase-like ATPase, C-terminal domain"/>
    <property type="match status" value="1"/>
</dbReference>
<evidence type="ECO:0000256" key="7">
    <source>
        <dbReference type="ARBA" id="ARBA00022777"/>
    </source>
</evidence>
<dbReference type="CDD" id="cd00082">
    <property type="entry name" value="HisKA"/>
    <property type="match status" value="1"/>
</dbReference>
<dbReference type="EC" id="2.7.13.3" evidence="3"/>
<comment type="caution">
    <text evidence="14">The sequence shown here is derived from an EMBL/GenBank/DDBJ whole genome shotgun (WGS) entry which is preliminary data.</text>
</comment>
<dbReference type="InterPro" id="IPR003661">
    <property type="entry name" value="HisK_dim/P_dom"/>
</dbReference>
<organism evidence="14 15">
    <name type="scientific">Xaviernesmea rhizosphaerae</name>
    <dbReference type="NCBI Taxonomy" id="1672749"/>
    <lineage>
        <taxon>Bacteria</taxon>
        <taxon>Pseudomonadati</taxon>
        <taxon>Pseudomonadota</taxon>
        <taxon>Alphaproteobacteria</taxon>
        <taxon>Hyphomicrobiales</taxon>
        <taxon>Rhizobiaceae</taxon>
        <taxon>Rhizobium/Agrobacterium group</taxon>
        <taxon>Xaviernesmea</taxon>
    </lineage>
</organism>
<keyword evidence="7" id="KW-0418">Kinase</keyword>
<dbReference type="InterPro" id="IPR003594">
    <property type="entry name" value="HATPase_dom"/>
</dbReference>
<evidence type="ECO:0000256" key="3">
    <source>
        <dbReference type="ARBA" id="ARBA00012438"/>
    </source>
</evidence>
<keyword evidence="4" id="KW-0597">Phosphoprotein</keyword>
<evidence type="ECO:0000313" key="14">
    <source>
        <dbReference type="EMBL" id="OLP57682.1"/>
    </source>
</evidence>
<dbReference type="InterPro" id="IPR004358">
    <property type="entry name" value="Sig_transdc_His_kin-like_C"/>
</dbReference>
<sequence>MRLTDLLSGSSFRTSAKVAIGVLVLMSLGGTLFIWSATQALRDVTEQQTLEEAVLLSDVYAAAGREGLVKAIGTLSNLVSSQDRISAVYDEHGINLAGADLAMPDFIGVRDTTLQSVSAKGSQGHFVLSVQKFNDATLVVGRNLKAVDEMRVHMIVGLVVMTVLLTFGALVLGLLASRQSFSKLRSIEGVLARVASGESEARIPILQRKDQIDRISIQINANLDVLSRLMDSMRATTTAIAHDLKTPLARVGLVLNDALDAIEAGRDPHPQVERALNETGSLNEIIDTILRITRIRAGSPRKDMQLNDLGGLIENTLEFFAPLAQENGQTLEFRPGETEKSLLLCDKNMVQQMLANIVGNAIVHGGFGISIRVRLQDRPETLDLIVEDTGGGIAEGQRHEVFDLFKRIDSARSKPGSGLGLALVKAVADHHEAVIALSSTDPGAVDHPGLRVTVSFPSGTD</sequence>
<dbReference type="PRINTS" id="PR00344">
    <property type="entry name" value="BCTRLSENSOR"/>
</dbReference>
<reference evidence="14 15" key="1">
    <citation type="submission" date="2016-09" db="EMBL/GenBank/DDBJ databases">
        <title>Rhizobium sp. nov., a novel species isolated from the rice rhizosphere.</title>
        <authorList>
            <person name="Zhao J."/>
            <person name="Zhang X."/>
        </authorList>
    </citation>
    <scope>NUCLEOTIDE SEQUENCE [LARGE SCALE GENOMIC DNA]</scope>
    <source>
        <strain evidence="14 15">MH17</strain>
    </source>
</reference>
<dbReference type="InterPro" id="IPR050428">
    <property type="entry name" value="TCS_sensor_his_kinase"/>
</dbReference>
<dbReference type="InterPro" id="IPR036890">
    <property type="entry name" value="HATPase_C_sf"/>
</dbReference>
<evidence type="ECO:0000256" key="1">
    <source>
        <dbReference type="ARBA" id="ARBA00000085"/>
    </source>
</evidence>
<keyword evidence="9" id="KW-0902">Two-component regulatory system</keyword>
<feature type="domain" description="Histidine kinase" evidence="12">
    <location>
        <begin position="239"/>
        <end position="460"/>
    </location>
</feature>
<dbReference type="PROSITE" id="PS50109">
    <property type="entry name" value="HIS_KIN"/>
    <property type="match status" value="1"/>
</dbReference>
<keyword evidence="6 11" id="KW-0812">Transmembrane</keyword>
<evidence type="ECO:0000256" key="5">
    <source>
        <dbReference type="ARBA" id="ARBA00022679"/>
    </source>
</evidence>
<dbReference type="InterPro" id="IPR036097">
    <property type="entry name" value="HisK_dim/P_sf"/>
</dbReference>
<dbReference type="AlphaFoldDB" id="A0A1Q9AQI9"/>
<feature type="domain" description="HAMP" evidence="13">
    <location>
        <begin position="178"/>
        <end position="231"/>
    </location>
</feature>
<dbReference type="InterPro" id="IPR005467">
    <property type="entry name" value="His_kinase_dom"/>
</dbReference>
<gene>
    <name evidence="14" type="ORF">BJF92_07645</name>
</gene>
<dbReference type="SMART" id="SM00387">
    <property type="entry name" value="HATPase_c"/>
    <property type="match status" value="1"/>
</dbReference>
<keyword evidence="8 11" id="KW-1133">Transmembrane helix</keyword>
<dbReference type="EMBL" id="MKIO01000009">
    <property type="protein sequence ID" value="OLP57682.1"/>
    <property type="molecule type" value="Genomic_DNA"/>
</dbReference>
<evidence type="ECO:0000256" key="11">
    <source>
        <dbReference type="SAM" id="Phobius"/>
    </source>
</evidence>
<evidence type="ECO:0000256" key="2">
    <source>
        <dbReference type="ARBA" id="ARBA00004370"/>
    </source>
</evidence>
<keyword evidence="5" id="KW-0808">Transferase</keyword>
<evidence type="ECO:0000313" key="15">
    <source>
        <dbReference type="Proteomes" id="UP000186143"/>
    </source>
</evidence>
<dbReference type="PANTHER" id="PTHR45436">
    <property type="entry name" value="SENSOR HISTIDINE KINASE YKOH"/>
    <property type="match status" value="1"/>
</dbReference>
<comment type="subcellular location">
    <subcellularLocation>
        <location evidence="2">Membrane</location>
    </subcellularLocation>
</comment>
<dbReference type="STRING" id="1672749.BJF92_07645"/>
<dbReference type="SUPFAM" id="SSF55874">
    <property type="entry name" value="ATPase domain of HSP90 chaperone/DNA topoisomerase II/histidine kinase"/>
    <property type="match status" value="1"/>
</dbReference>
<comment type="catalytic activity">
    <reaction evidence="1">
        <text>ATP + protein L-histidine = ADP + protein N-phospho-L-histidine.</text>
        <dbReference type="EC" id="2.7.13.3"/>
    </reaction>
</comment>